<keyword evidence="4" id="KW-0436">Ligase</keyword>
<evidence type="ECO:0000256" key="6">
    <source>
        <dbReference type="ARBA" id="ARBA00022840"/>
    </source>
</evidence>
<evidence type="ECO:0000256" key="7">
    <source>
        <dbReference type="PROSITE-ProRule" id="PRU01331"/>
    </source>
</evidence>
<organism evidence="11 12">
    <name type="scientific">Prorocentrum cordatum</name>
    <dbReference type="NCBI Taxonomy" id="2364126"/>
    <lineage>
        <taxon>Eukaryota</taxon>
        <taxon>Sar</taxon>
        <taxon>Alveolata</taxon>
        <taxon>Dinophyceae</taxon>
        <taxon>Prorocentrales</taxon>
        <taxon>Prorocentraceae</taxon>
        <taxon>Prorocentrum</taxon>
    </lineage>
</organism>
<dbReference type="EMBL" id="CAUYUJ010021392">
    <property type="protein sequence ID" value="CAK0904391.1"/>
    <property type="molecule type" value="Genomic_DNA"/>
</dbReference>
<evidence type="ECO:0000256" key="2">
    <source>
        <dbReference type="ARBA" id="ARBA00012937"/>
    </source>
</evidence>
<dbReference type="EC" id="6.3.1.2" evidence="2"/>
<dbReference type="Proteomes" id="UP001189429">
    <property type="component" value="Unassembled WGS sequence"/>
</dbReference>
<evidence type="ECO:0000256" key="3">
    <source>
        <dbReference type="ARBA" id="ARBA00022490"/>
    </source>
</evidence>
<reference evidence="11" key="1">
    <citation type="submission" date="2023-10" db="EMBL/GenBank/DDBJ databases">
        <authorList>
            <person name="Chen Y."/>
            <person name="Shah S."/>
            <person name="Dougan E. K."/>
            <person name="Thang M."/>
            <person name="Chan C."/>
        </authorList>
    </citation>
    <scope>NUCLEOTIDE SEQUENCE [LARGE SCALE GENOMIC DNA]</scope>
</reference>
<dbReference type="PROSITE" id="PS51987">
    <property type="entry name" value="GS_CATALYTIC"/>
    <property type="match status" value="1"/>
</dbReference>
<keyword evidence="3" id="KW-0963">Cytoplasm</keyword>
<dbReference type="SUPFAM" id="SSF55931">
    <property type="entry name" value="Glutamine synthetase/guanido kinase"/>
    <property type="match status" value="1"/>
</dbReference>
<proteinExistence type="inferred from homology"/>
<keyword evidence="6" id="KW-0067">ATP-binding</keyword>
<name>A0ABN9XWB6_9DINO</name>
<evidence type="ECO:0000313" key="11">
    <source>
        <dbReference type="EMBL" id="CAK0904391.1"/>
    </source>
</evidence>
<feature type="domain" description="GS catalytic" evidence="10">
    <location>
        <begin position="1"/>
        <end position="267"/>
    </location>
</feature>
<gene>
    <name evidence="11" type="ORF">PCOR1329_LOCUS80427</name>
</gene>
<evidence type="ECO:0000256" key="1">
    <source>
        <dbReference type="ARBA" id="ARBA00004496"/>
    </source>
</evidence>
<evidence type="ECO:0000259" key="10">
    <source>
        <dbReference type="PROSITE" id="PS51987"/>
    </source>
</evidence>
<dbReference type="PANTHER" id="PTHR20852">
    <property type="entry name" value="GLUTAMINE SYNTHETASE"/>
    <property type="match status" value="1"/>
</dbReference>
<dbReference type="InterPro" id="IPR050292">
    <property type="entry name" value="Glutamine_Synthetase"/>
</dbReference>
<keyword evidence="12" id="KW-1185">Reference proteome</keyword>
<dbReference type="InterPro" id="IPR008146">
    <property type="entry name" value="Gln_synth_cat_dom"/>
</dbReference>
<sequence length="267" mass="28910">MYYCSVGATKAVGRDVVEAHYKACLYAGVKLGGVNSEVAPAQWEFQVGPCTGIDAADDLWMARYILQRLCELFHIGVTFDPKPVPGWPGIGCHTNYSTKATRALDGLQVMEQHMELLQRRHFDHMAVYGRGNRRRLQGEDSTAKIGEFTWGIGDRSSSVRIGARVAARGCGYYEDRRPASNMDPYEVTRLLVETTLLSAKPVRFAMPSKSFSAGCSPSGPEEPTPEGGEAGTACASCADGMADIAAAPDGCEQVLPYSMAEGREAWA</sequence>
<dbReference type="Pfam" id="PF00120">
    <property type="entry name" value="Gln-synt_C"/>
    <property type="match status" value="1"/>
</dbReference>
<keyword evidence="5" id="KW-0547">Nucleotide-binding</keyword>
<protein>
    <recommendedName>
        <fullName evidence="2">glutamine synthetase</fullName>
        <ecNumber evidence="2">6.3.1.2</ecNumber>
    </recommendedName>
</protein>
<dbReference type="Gene3D" id="3.30.590.10">
    <property type="entry name" value="Glutamine synthetase/guanido kinase, catalytic domain"/>
    <property type="match status" value="1"/>
</dbReference>
<comment type="subcellular location">
    <subcellularLocation>
        <location evidence="1">Cytoplasm</location>
    </subcellularLocation>
</comment>
<feature type="compositionally biased region" description="Low complexity" evidence="9">
    <location>
        <begin position="216"/>
        <end position="231"/>
    </location>
</feature>
<evidence type="ECO:0000256" key="9">
    <source>
        <dbReference type="SAM" id="MobiDB-lite"/>
    </source>
</evidence>
<evidence type="ECO:0000256" key="5">
    <source>
        <dbReference type="ARBA" id="ARBA00022741"/>
    </source>
</evidence>
<evidence type="ECO:0000313" key="12">
    <source>
        <dbReference type="Proteomes" id="UP001189429"/>
    </source>
</evidence>
<evidence type="ECO:0000256" key="8">
    <source>
        <dbReference type="RuleBase" id="RU000384"/>
    </source>
</evidence>
<dbReference type="SMART" id="SM01230">
    <property type="entry name" value="Gln-synt_C"/>
    <property type="match status" value="1"/>
</dbReference>
<feature type="region of interest" description="Disordered" evidence="9">
    <location>
        <begin position="210"/>
        <end position="231"/>
    </location>
</feature>
<comment type="similarity">
    <text evidence="7 8">Belongs to the glutamine synthetase family.</text>
</comment>
<evidence type="ECO:0000256" key="4">
    <source>
        <dbReference type="ARBA" id="ARBA00022598"/>
    </source>
</evidence>
<dbReference type="PANTHER" id="PTHR20852:SF93">
    <property type="entry name" value="GLUTAMINE SYNTHETASE CYTOSOLIC ISOZYME 1-1"/>
    <property type="match status" value="1"/>
</dbReference>
<comment type="caution">
    <text evidence="11">The sequence shown here is derived from an EMBL/GenBank/DDBJ whole genome shotgun (WGS) entry which is preliminary data.</text>
</comment>
<accession>A0ABN9XWB6</accession>
<dbReference type="InterPro" id="IPR014746">
    <property type="entry name" value="Gln_synth/guanido_kin_cat_dom"/>
</dbReference>